<protein>
    <submittedName>
        <fullName evidence="1">Uncharacterized protein</fullName>
    </submittedName>
</protein>
<dbReference type="AlphaFoldDB" id="A0A1S2NBL2"/>
<sequence length="143" mass="15900">MTRASYVTPGQTAARIENLRRLVAELLVRSMRRDEVGDLLEMGPSGVRKYIKELGDRVTTVRTPDGPVYFIAMTLEHAQAYLEQLAAVPVSRPTGRPKPIAERALDSSRHIHIMKDDSHYAVRLHSAPAVRDPLVAAFFGPRG</sequence>
<dbReference type="Proteomes" id="UP000180246">
    <property type="component" value="Unassembled WGS sequence"/>
</dbReference>
<evidence type="ECO:0000313" key="1">
    <source>
        <dbReference type="EMBL" id="OIJ42180.1"/>
    </source>
</evidence>
<organism evidence="1 2">
    <name type="scientific">Massilia timonae</name>
    <dbReference type="NCBI Taxonomy" id="47229"/>
    <lineage>
        <taxon>Bacteria</taxon>
        <taxon>Pseudomonadati</taxon>
        <taxon>Pseudomonadota</taxon>
        <taxon>Betaproteobacteria</taxon>
        <taxon>Burkholderiales</taxon>
        <taxon>Oxalobacteraceae</taxon>
        <taxon>Telluria group</taxon>
        <taxon>Massilia</taxon>
    </lineage>
</organism>
<evidence type="ECO:0000313" key="2">
    <source>
        <dbReference type="Proteomes" id="UP000180246"/>
    </source>
</evidence>
<dbReference type="EMBL" id="JRYB01000001">
    <property type="protein sequence ID" value="OIJ42180.1"/>
    <property type="molecule type" value="Genomic_DNA"/>
</dbReference>
<reference evidence="1 2" key="1">
    <citation type="submission" date="2014-10" db="EMBL/GenBank/DDBJ databases">
        <authorList>
            <person name="Seo M.-J."/>
            <person name="Seok Y.J."/>
            <person name="Cha I.-T."/>
        </authorList>
    </citation>
    <scope>NUCLEOTIDE SEQUENCE [LARGE SCALE GENOMIC DNA]</scope>
    <source>
        <strain evidence="1 2">NEU</strain>
    </source>
</reference>
<proteinExistence type="predicted"/>
<accession>A0A1S2NBL2</accession>
<dbReference type="RefSeq" id="WP_071363529.1">
    <property type="nucleotide sequence ID" value="NZ_JRYB01000001.1"/>
</dbReference>
<gene>
    <name evidence="1" type="ORF">LO55_5051</name>
</gene>
<comment type="caution">
    <text evidence="1">The sequence shown here is derived from an EMBL/GenBank/DDBJ whole genome shotgun (WGS) entry which is preliminary data.</text>
</comment>
<name>A0A1S2NBL2_9BURK</name>